<organism evidence="1 2">
    <name type="scientific">Neisseria macacae ATCC 33926</name>
    <dbReference type="NCBI Taxonomy" id="997348"/>
    <lineage>
        <taxon>Bacteria</taxon>
        <taxon>Pseudomonadati</taxon>
        <taxon>Pseudomonadota</taxon>
        <taxon>Betaproteobacteria</taxon>
        <taxon>Neisseriales</taxon>
        <taxon>Neisseriaceae</taxon>
        <taxon>Neisseria</taxon>
    </lineage>
</organism>
<dbReference type="AlphaFoldDB" id="A0AA36UJW9"/>
<accession>A0AA36UJW9</accession>
<sequence>MAQNPPYPFSDDLFDNIKRNQAAVFLQNISGLRNSLRMPFIRSLIKPKCLPLFGQAFSCGHGVRLNI</sequence>
<protein>
    <submittedName>
        <fullName evidence="1">Uncharacterized protein</fullName>
    </submittedName>
</protein>
<gene>
    <name evidence="1" type="ORF">HMPREF9418_1110</name>
</gene>
<evidence type="ECO:0000313" key="1">
    <source>
        <dbReference type="EMBL" id="EGQ77312.1"/>
    </source>
</evidence>
<evidence type="ECO:0000313" key="2">
    <source>
        <dbReference type="Proteomes" id="UP000004982"/>
    </source>
</evidence>
<reference evidence="1 2" key="1">
    <citation type="submission" date="2011-05" db="EMBL/GenBank/DDBJ databases">
        <authorList>
            <person name="Muzny D."/>
            <person name="Qin X."/>
            <person name="Deng J."/>
            <person name="Jiang H."/>
            <person name="Liu Y."/>
            <person name="Qu J."/>
            <person name="Song X.-Z."/>
            <person name="Zhang L."/>
            <person name="Thornton R."/>
            <person name="Coyle M."/>
            <person name="Francisco L."/>
            <person name="Jackson L."/>
            <person name="Javaid M."/>
            <person name="Korchina V."/>
            <person name="Kovar C."/>
            <person name="Mata R."/>
            <person name="Mathew T."/>
            <person name="Ngo R."/>
            <person name="Nguyen L."/>
            <person name="Nguyen N."/>
            <person name="Okwuonu G."/>
            <person name="Ongeri F."/>
            <person name="Pham C."/>
            <person name="Simmons D."/>
            <person name="Wilczek-Boney K."/>
            <person name="Hale W."/>
            <person name="Jakkamsetti A."/>
            <person name="Pham P."/>
            <person name="Ruth R."/>
            <person name="San Lucas F."/>
            <person name="Warren J."/>
            <person name="Zhang J."/>
            <person name="Zhao Z."/>
            <person name="Zhou C."/>
            <person name="Zhu D."/>
            <person name="Lee S."/>
            <person name="Bess C."/>
            <person name="Blankenburg K."/>
            <person name="Forbes L."/>
            <person name="Fu Q."/>
            <person name="Gubbala S."/>
            <person name="Hirani K."/>
            <person name="Jayaseelan J.C."/>
            <person name="Lara F."/>
            <person name="Munidasa M."/>
            <person name="Palculict T."/>
            <person name="Patil S."/>
            <person name="Pu L.-L."/>
            <person name="Saada N."/>
            <person name="Tang L."/>
            <person name="Weissenberger G."/>
            <person name="Zhu Y."/>
            <person name="Hemphill L."/>
            <person name="Shang Y."/>
            <person name="Youmans B."/>
            <person name="Ayvaz T."/>
            <person name="Ross M."/>
            <person name="Santibanez J."/>
            <person name="Aqrawi P."/>
            <person name="Gross S."/>
            <person name="Joshi V."/>
            <person name="Fowler G."/>
            <person name="Nazareth L."/>
            <person name="Reid J."/>
            <person name="Worley K."/>
            <person name="Petrosino J."/>
            <person name="Highlander S."/>
            <person name="Gibbs R."/>
        </authorList>
    </citation>
    <scope>NUCLEOTIDE SEQUENCE [LARGE SCALE GENOMIC DNA]</scope>
    <source>
        <strain evidence="1 2">ATCC 33926</strain>
    </source>
</reference>
<dbReference type="Proteomes" id="UP000004982">
    <property type="component" value="Unassembled WGS sequence"/>
</dbReference>
<proteinExistence type="predicted"/>
<dbReference type="EMBL" id="AFQE01000053">
    <property type="protein sequence ID" value="EGQ77312.1"/>
    <property type="molecule type" value="Genomic_DNA"/>
</dbReference>
<name>A0AA36UJW9_9NEIS</name>
<comment type="caution">
    <text evidence="1">The sequence shown here is derived from an EMBL/GenBank/DDBJ whole genome shotgun (WGS) entry which is preliminary data.</text>
</comment>